<gene>
    <name evidence="2" type="ORF">TCIL3000_11_5910</name>
</gene>
<sequence>MNETDSPHGSVALDLRTPCDKLPTTSCYSNGSREDLKAIGNSSGNLPVFGELLDAEMEVNPMKLREASRAGIPPLYRGTVYRYLLGVSFVDKSCEMTMERMQEKDFEQLEATFAQIVSSDEQGAIKRCAASQILCATNSEQLLTRKESKFANGSRCSDRSSSFGYTTWLAILSQIRYMPQFVTNHDRRQRMESAWRALQVSHADASSDEVNCIFELALAFDAVYTNARDIYFSVESLHHLLSHNNNVLQSKQCLQQQCGMFLMLFRATNFELYRHFVTEGVSVLEWVPGMLTTLLAGRLHVDDLLCLWDVYFADALEYLGFPLHPYVCLAILVQMTEVLIECEKSGIIELLHHLPRIRTPSIVQRAIALRESVLSQGLV</sequence>
<dbReference type="EMBL" id="HE575324">
    <property type="protein sequence ID" value="CCC95175.1"/>
    <property type="molecule type" value="Genomic_DNA"/>
</dbReference>
<dbReference type="InterPro" id="IPR035969">
    <property type="entry name" value="Rab-GAP_TBC_sf"/>
</dbReference>
<proteinExistence type="predicted"/>
<organism evidence="2">
    <name type="scientific">Trypanosoma congolense (strain IL3000)</name>
    <dbReference type="NCBI Taxonomy" id="1068625"/>
    <lineage>
        <taxon>Eukaryota</taxon>
        <taxon>Discoba</taxon>
        <taxon>Euglenozoa</taxon>
        <taxon>Kinetoplastea</taxon>
        <taxon>Metakinetoplastina</taxon>
        <taxon>Trypanosomatida</taxon>
        <taxon>Trypanosomatidae</taxon>
        <taxon>Trypanosoma</taxon>
        <taxon>Nannomonas</taxon>
    </lineage>
</organism>
<dbReference type="AlphaFoldDB" id="G0V0K4"/>
<accession>G0V0K4</accession>
<protein>
    <submittedName>
        <fullName evidence="2">Uncharacterized protein TCIL3000_11_5910</fullName>
    </submittedName>
</protein>
<dbReference type="InterPro" id="IPR000195">
    <property type="entry name" value="Rab-GAP-TBC_dom"/>
</dbReference>
<evidence type="ECO:0000313" key="2">
    <source>
        <dbReference type="EMBL" id="CCC95175.1"/>
    </source>
</evidence>
<name>G0V0K4_TRYCI</name>
<dbReference type="Pfam" id="PF00566">
    <property type="entry name" value="RabGAP-TBC"/>
    <property type="match status" value="1"/>
</dbReference>
<reference evidence="2" key="1">
    <citation type="journal article" date="2012" name="Proc. Natl. Acad. Sci. U.S.A.">
        <title>Antigenic diversity is generated by distinct evolutionary mechanisms in African trypanosome species.</title>
        <authorList>
            <person name="Jackson A.P."/>
            <person name="Berry A."/>
            <person name="Aslett M."/>
            <person name="Allison H.C."/>
            <person name="Burton P."/>
            <person name="Vavrova-Anderson J."/>
            <person name="Brown R."/>
            <person name="Browne H."/>
            <person name="Corton N."/>
            <person name="Hauser H."/>
            <person name="Gamble J."/>
            <person name="Gilderthorp R."/>
            <person name="Marcello L."/>
            <person name="McQuillan J."/>
            <person name="Otto T.D."/>
            <person name="Quail M.A."/>
            <person name="Sanders M.J."/>
            <person name="van Tonder A."/>
            <person name="Ginger M.L."/>
            <person name="Field M.C."/>
            <person name="Barry J.D."/>
            <person name="Hertz-Fowler C."/>
            <person name="Berriman M."/>
        </authorList>
    </citation>
    <scope>NUCLEOTIDE SEQUENCE</scope>
    <source>
        <strain evidence="2">IL3000</strain>
    </source>
</reference>
<evidence type="ECO:0000259" key="1">
    <source>
        <dbReference type="PROSITE" id="PS50086"/>
    </source>
</evidence>
<dbReference type="VEuPathDB" id="TriTrypDB:TcIL3000.11.5910"/>
<dbReference type="Gene3D" id="1.10.472.80">
    <property type="entry name" value="Ypt/Rab-GAP domain of gyp1p, domain 3"/>
    <property type="match status" value="1"/>
</dbReference>
<dbReference type="PROSITE" id="PS50086">
    <property type="entry name" value="TBC_RABGAP"/>
    <property type="match status" value="1"/>
</dbReference>
<feature type="domain" description="Rab-GAP TBC" evidence="1">
    <location>
        <begin position="71"/>
        <end position="315"/>
    </location>
</feature>
<dbReference type="SUPFAM" id="SSF47923">
    <property type="entry name" value="Ypt/Rab-GAP domain of gyp1p"/>
    <property type="match status" value="2"/>
</dbReference>